<evidence type="ECO:0000313" key="3">
    <source>
        <dbReference type="Proteomes" id="UP000094043"/>
    </source>
</evidence>
<keyword evidence="1" id="KW-0472">Membrane</keyword>
<dbReference type="RefSeq" id="XP_066070404.1">
    <property type="nucleotide sequence ID" value="XM_066214307.1"/>
</dbReference>
<sequence length="521" mass="59111">MLSERSHLLGAASKDNAELSLASQAEVLLAHHKSPSVLSYSTVKREIDLGVHLYALYLLQCLDHADGEYGIQYTLMRQEEGQMIRQHVSEDCESLLDWQIRDARTQEGEEDIASADYIADELLMKMLWNQWPIDAAGTHWASAIDLMLSPFSEEPSFCLSHPVVRHVLARTWLRGISEESDFESFSKWNKMERWITRFNMPVYSHALHLLSFLVLYGSTLTIAIAPMRWITPLPIKGEKEINAIEIVWLVWCASHFLHTVQYGATAGQHFLLFPSHLAFISSFFSPLRPYSFALLALSIPTLTIFLILPTPPSLPILLTRLMPYSIITKSMILKSIKIIILFSPLILSIFGLFVFSLKGDIFRGFSVLGESTFTNSVDNSSLVKPGVSPFCTRLSLFCTFVIVVMISVIVSVTNLPVPPRNEWNEYGKRWKGADKLVDDWEKEWGTGVGREARAAWANAVRKYVRGARQEMLIEGYGDLEKGEKVFLQLTTVPVFPPLNMLVLPAQIVRIFVKLTQKQKRY</sequence>
<protein>
    <submittedName>
        <fullName evidence="2">Uncharacterized protein</fullName>
    </submittedName>
</protein>
<keyword evidence="1" id="KW-1133">Transmembrane helix</keyword>
<accession>A0AAJ8JWN7</accession>
<feature type="transmembrane region" description="Helical" evidence="1">
    <location>
        <begin position="338"/>
        <end position="357"/>
    </location>
</feature>
<dbReference type="AlphaFoldDB" id="A0AAJ8JWN7"/>
<reference evidence="2" key="1">
    <citation type="submission" date="2016-06" db="EMBL/GenBank/DDBJ databases">
        <authorList>
            <person name="Cuomo C."/>
            <person name="Litvintseva A."/>
            <person name="Heitman J."/>
            <person name="Chen Y."/>
            <person name="Sun S."/>
            <person name="Springer D."/>
            <person name="Dromer F."/>
            <person name="Young S."/>
            <person name="Zeng Q."/>
            <person name="Chapman S."/>
            <person name="Gujja S."/>
            <person name="Saif S."/>
            <person name="Birren B."/>
        </authorList>
    </citation>
    <scope>NUCLEOTIDE SEQUENCE</scope>
    <source>
        <strain evidence="2">CBS 7841</strain>
    </source>
</reference>
<name>A0AAJ8JWN7_9TREE</name>
<feature type="transmembrane region" description="Helical" evidence="1">
    <location>
        <begin position="294"/>
        <end position="318"/>
    </location>
</feature>
<proteinExistence type="predicted"/>
<organism evidence="2 3">
    <name type="scientific">Cryptococcus depauperatus CBS 7841</name>
    <dbReference type="NCBI Taxonomy" id="1295531"/>
    <lineage>
        <taxon>Eukaryota</taxon>
        <taxon>Fungi</taxon>
        <taxon>Dikarya</taxon>
        <taxon>Basidiomycota</taxon>
        <taxon>Agaricomycotina</taxon>
        <taxon>Tremellomycetes</taxon>
        <taxon>Tremellales</taxon>
        <taxon>Cryptococcaceae</taxon>
        <taxon>Cryptococcus</taxon>
    </lineage>
</organism>
<feature type="transmembrane region" description="Helical" evidence="1">
    <location>
        <begin position="394"/>
        <end position="413"/>
    </location>
</feature>
<dbReference type="EMBL" id="CP143789">
    <property type="protein sequence ID" value="WVN89704.1"/>
    <property type="molecule type" value="Genomic_DNA"/>
</dbReference>
<reference evidence="2" key="3">
    <citation type="submission" date="2024-01" db="EMBL/GenBank/DDBJ databases">
        <authorList>
            <person name="Coelho M.A."/>
            <person name="David-Palma M."/>
            <person name="Shea T."/>
            <person name="Sun S."/>
            <person name="Cuomo C.A."/>
            <person name="Heitman J."/>
        </authorList>
    </citation>
    <scope>NUCLEOTIDE SEQUENCE</scope>
    <source>
        <strain evidence="2">CBS 7841</strain>
    </source>
</reference>
<dbReference type="GeneID" id="91089143"/>
<feature type="transmembrane region" description="Helical" evidence="1">
    <location>
        <begin position="206"/>
        <end position="225"/>
    </location>
</feature>
<dbReference type="Proteomes" id="UP000094043">
    <property type="component" value="Chromosome 6"/>
</dbReference>
<dbReference type="KEGG" id="cdep:91089143"/>
<keyword evidence="3" id="KW-1185">Reference proteome</keyword>
<keyword evidence="1" id="KW-0812">Transmembrane</keyword>
<reference evidence="2" key="2">
    <citation type="journal article" date="2022" name="Elife">
        <title>Obligate sexual reproduction of a homothallic fungus closely related to the Cryptococcus pathogenic species complex.</title>
        <authorList>
            <person name="Passer A.R."/>
            <person name="Clancey S.A."/>
            <person name="Shea T."/>
            <person name="David-Palma M."/>
            <person name="Averette A.F."/>
            <person name="Boekhout T."/>
            <person name="Porcel B.M."/>
            <person name="Nowrousian M."/>
            <person name="Cuomo C.A."/>
            <person name="Sun S."/>
            <person name="Heitman J."/>
            <person name="Coelho M.A."/>
        </authorList>
    </citation>
    <scope>NUCLEOTIDE SEQUENCE</scope>
    <source>
        <strain evidence="2">CBS 7841</strain>
    </source>
</reference>
<evidence type="ECO:0000313" key="2">
    <source>
        <dbReference type="EMBL" id="WVN89704.1"/>
    </source>
</evidence>
<gene>
    <name evidence="2" type="ORF">L203_104934</name>
</gene>
<evidence type="ECO:0000256" key="1">
    <source>
        <dbReference type="SAM" id="Phobius"/>
    </source>
</evidence>